<evidence type="ECO:0000256" key="3">
    <source>
        <dbReference type="ARBA" id="ARBA00023125"/>
    </source>
</evidence>
<dbReference type="SUPFAM" id="SSF53850">
    <property type="entry name" value="Periplasmic binding protein-like II"/>
    <property type="match status" value="1"/>
</dbReference>
<keyword evidence="7" id="KW-1185">Reference proteome</keyword>
<evidence type="ECO:0000256" key="1">
    <source>
        <dbReference type="ARBA" id="ARBA00009437"/>
    </source>
</evidence>
<dbReference type="PROSITE" id="PS50931">
    <property type="entry name" value="HTH_LYSR"/>
    <property type="match status" value="1"/>
</dbReference>
<dbReference type="InterPro" id="IPR036390">
    <property type="entry name" value="WH_DNA-bd_sf"/>
</dbReference>
<dbReference type="InterPro" id="IPR050950">
    <property type="entry name" value="HTH-type_LysR_regulators"/>
</dbReference>
<comment type="similarity">
    <text evidence="1">Belongs to the LysR transcriptional regulatory family.</text>
</comment>
<dbReference type="InterPro" id="IPR005119">
    <property type="entry name" value="LysR_subst-bd"/>
</dbReference>
<dbReference type="InterPro" id="IPR036388">
    <property type="entry name" value="WH-like_DNA-bd_sf"/>
</dbReference>
<dbReference type="SUPFAM" id="SSF46785">
    <property type="entry name" value="Winged helix' DNA-binding domain"/>
    <property type="match status" value="1"/>
</dbReference>
<evidence type="ECO:0000256" key="2">
    <source>
        <dbReference type="ARBA" id="ARBA00023015"/>
    </source>
</evidence>
<protein>
    <submittedName>
        <fullName evidence="6">LysR family transcriptional regulator</fullName>
    </submittedName>
</protein>
<dbReference type="Proteomes" id="UP001315967">
    <property type="component" value="Chromosome"/>
</dbReference>
<dbReference type="PRINTS" id="PR00039">
    <property type="entry name" value="HTHLYSR"/>
</dbReference>
<keyword evidence="3" id="KW-0238">DNA-binding</keyword>
<accession>A0ABY5P3D7</accession>
<sequence length="299" mass="33951">MNLRDLEYFKYLAESLSFTKTAEHFFVSQPSISIALKRLEDEFNSTLIKRNRSTKHIQITPSGQLLYQRTIEMLNLFNNTKTEIANLNSQNVYFGFLPTIGGAYFTRILPYLTEFISDLKLVEEESSDEMLQLIRTRKVPAAIVGLDGSPLHERWLTQYEIDAKPLSVCVSTTHPLAKYSEISAEQLAGQSFLSLSKGYLHHKLFTKWASENNIDTTNVLYTDEIPTAHSIIASGIRVGLMIDTLVKDRTDIIAIPLKDSPLFYINLVLNNETDQIPAQLNFNAKLIEAVEKEFDAKPL</sequence>
<evidence type="ECO:0000259" key="5">
    <source>
        <dbReference type="PROSITE" id="PS50931"/>
    </source>
</evidence>
<gene>
    <name evidence="6" type="ORF">NRE15_09415</name>
</gene>
<keyword evidence="2" id="KW-0805">Transcription regulation</keyword>
<dbReference type="EMBL" id="CP102453">
    <property type="protein sequence ID" value="UUX33121.1"/>
    <property type="molecule type" value="Genomic_DNA"/>
</dbReference>
<proteinExistence type="inferred from homology"/>
<dbReference type="RefSeq" id="WP_313792623.1">
    <property type="nucleotide sequence ID" value="NZ_CP102453.1"/>
</dbReference>
<dbReference type="Gene3D" id="3.40.190.10">
    <property type="entry name" value="Periplasmic binding protein-like II"/>
    <property type="match status" value="2"/>
</dbReference>
<evidence type="ECO:0000313" key="6">
    <source>
        <dbReference type="EMBL" id="UUX33121.1"/>
    </source>
</evidence>
<reference evidence="6 7" key="1">
    <citation type="submission" date="2022-08" db="EMBL/GenBank/DDBJ databases">
        <title>Aerococcaceae sp. nov isolated from spoiled eye mask.</title>
        <authorList>
            <person name="Zhou G."/>
            <person name="Xie X.-B."/>
            <person name="Shi Q.-S."/>
            <person name="Wang Y.-S."/>
            <person name="Wen X."/>
            <person name="Peng H."/>
            <person name="Yang X.-J."/>
            <person name="Tao H.-B."/>
            <person name="Huang X.-M."/>
        </authorList>
    </citation>
    <scope>NUCLEOTIDE SEQUENCE [LARGE SCALE GENOMIC DNA]</scope>
    <source>
        <strain evidence="7">DM20194951</strain>
    </source>
</reference>
<feature type="domain" description="HTH lysR-type" evidence="5">
    <location>
        <begin position="1"/>
        <end position="60"/>
    </location>
</feature>
<dbReference type="Pfam" id="PF00126">
    <property type="entry name" value="HTH_1"/>
    <property type="match status" value="1"/>
</dbReference>
<dbReference type="InterPro" id="IPR000847">
    <property type="entry name" value="LysR_HTH_N"/>
</dbReference>
<dbReference type="PANTHER" id="PTHR30419">
    <property type="entry name" value="HTH-TYPE TRANSCRIPTIONAL REGULATOR YBHD"/>
    <property type="match status" value="1"/>
</dbReference>
<dbReference type="Gene3D" id="1.10.10.10">
    <property type="entry name" value="Winged helix-like DNA-binding domain superfamily/Winged helix DNA-binding domain"/>
    <property type="match status" value="1"/>
</dbReference>
<evidence type="ECO:0000313" key="7">
    <source>
        <dbReference type="Proteomes" id="UP001315967"/>
    </source>
</evidence>
<name>A0ABY5P3D7_9LACT</name>
<organism evidence="6 7">
    <name type="scientific">Fundicoccus culcitae</name>
    <dbReference type="NCBI Taxonomy" id="2969821"/>
    <lineage>
        <taxon>Bacteria</taxon>
        <taxon>Bacillati</taxon>
        <taxon>Bacillota</taxon>
        <taxon>Bacilli</taxon>
        <taxon>Lactobacillales</taxon>
        <taxon>Aerococcaceae</taxon>
        <taxon>Fundicoccus</taxon>
    </lineage>
</organism>
<evidence type="ECO:0000256" key="4">
    <source>
        <dbReference type="ARBA" id="ARBA00023163"/>
    </source>
</evidence>
<keyword evidence="4" id="KW-0804">Transcription</keyword>
<dbReference type="Pfam" id="PF03466">
    <property type="entry name" value="LysR_substrate"/>
    <property type="match status" value="1"/>
</dbReference>